<dbReference type="EMBL" id="BKCJ010420973">
    <property type="protein sequence ID" value="GFA42077.1"/>
    <property type="molecule type" value="Genomic_DNA"/>
</dbReference>
<gene>
    <name evidence="1" type="ORF">Tci_614049</name>
</gene>
<sequence>MRTDEIHKFSDGTLNHVRTTLNDIDLGIEMAYFPKRKWSKQDKQRACVMINATNKKLKDKRLMKSLEKFAGGRPMATGKDHMIYHMLFSYLRISNVLDPGDKFPNLPKEFGLDLDAFFEELVDLDSLFFGSFDDSASLPDLLLFDPQFNPAKGFLSLS</sequence>
<protein>
    <submittedName>
        <fullName evidence="1">Uncharacterized protein</fullName>
    </submittedName>
</protein>
<reference evidence="1" key="1">
    <citation type="journal article" date="2019" name="Sci. Rep.">
        <title>Draft genome of Tanacetum cinerariifolium, the natural source of mosquito coil.</title>
        <authorList>
            <person name="Yamashiro T."/>
            <person name="Shiraishi A."/>
            <person name="Satake H."/>
            <person name="Nakayama K."/>
        </authorList>
    </citation>
    <scope>NUCLEOTIDE SEQUENCE</scope>
</reference>
<organism evidence="1">
    <name type="scientific">Tanacetum cinerariifolium</name>
    <name type="common">Dalmatian daisy</name>
    <name type="synonym">Chrysanthemum cinerariifolium</name>
    <dbReference type="NCBI Taxonomy" id="118510"/>
    <lineage>
        <taxon>Eukaryota</taxon>
        <taxon>Viridiplantae</taxon>
        <taxon>Streptophyta</taxon>
        <taxon>Embryophyta</taxon>
        <taxon>Tracheophyta</taxon>
        <taxon>Spermatophyta</taxon>
        <taxon>Magnoliopsida</taxon>
        <taxon>eudicotyledons</taxon>
        <taxon>Gunneridae</taxon>
        <taxon>Pentapetalae</taxon>
        <taxon>asterids</taxon>
        <taxon>campanulids</taxon>
        <taxon>Asterales</taxon>
        <taxon>Asteraceae</taxon>
        <taxon>Asteroideae</taxon>
        <taxon>Anthemideae</taxon>
        <taxon>Anthemidinae</taxon>
        <taxon>Tanacetum</taxon>
    </lineage>
</organism>
<dbReference type="AlphaFoldDB" id="A0A699JLN0"/>
<name>A0A699JLN0_TANCI</name>
<evidence type="ECO:0000313" key="1">
    <source>
        <dbReference type="EMBL" id="GFA42077.1"/>
    </source>
</evidence>
<proteinExistence type="predicted"/>
<accession>A0A699JLN0</accession>
<comment type="caution">
    <text evidence="1">The sequence shown here is derived from an EMBL/GenBank/DDBJ whole genome shotgun (WGS) entry which is preliminary data.</text>
</comment>